<keyword evidence="4" id="KW-1185">Reference proteome</keyword>
<dbReference type="EMBL" id="VULZ01000001">
    <property type="protein sequence ID" value="MSS13841.1"/>
    <property type="molecule type" value="Genomic_DNA"/>
</dbReference>
<dbReference type="Pfam" id="PF25583">
    <property type="entry name" value="WCX"/>
    <property type="match status" value="1"/>
</dbReference>
<dbReference type="InterPro" id="IPR051534">
    <property type="entry name" value="CBASS_pafABC_assoc_protein"/>
</dbReference>
<dbReference type="PROSITE" id="PS52050">
    <property type="entry name" value="WYL"/>
    <property type="match status" value="1"/>
</dbReference>
<sequence length="324" mass="37505">MRFMTSKSRILFLLRYLYENTDDEHSISTNDLITVLSDNGFSVRRKTVRDDVEMLCDAGYEILVDREGKTNVYHFGSRTFELPELKMLVDAVSSSRFINAKKSDALIKKLTSLTSKYEAKELTARIFTAERIKADNGKIFLITDLVSRAIEQGKKVSFQYYDYLPTMKKILRNNGERYVLSPYALIWSEDRYYLVGYSDKRKTLTPFRVDRMTLPKILEEDAVENAAFNPADFANKVIQMFSGTEQMVTLRCKNNAMRSVIDKFGDHIQVNIMDDEHFTAQVQVQTSQTFYGWVFTFAGEIEIMEPESVQKEYLAMARKVIGQE</sequence>
<dbReference type="PANTHER" id="PTHR34580">
    <property type="match status" value="1"/>
</dbReference>
<dbReference type="RefSeq" id="WP_154522406.1">
    <property type="nucleotide sequence ID" value="NZ_JAQYJL010000019.1"/>
</dbReference>
<dbReference type="Proteomes" id="UP000481852">
    <property type="component" value="Unassembled WGS sequence"/>
</dbReference>
<dbReference type="InterPro" id="IPR036390">
    <property type="entry name" value="WH_DNA-bd_sf"/>
</dbReference>
<dbReference type="InterPro" id="IPR026881">
    <property type="entry name" value="WYL_dom"/>
</dbReference>
<dbReference type="Pfam" id="PF13280">
    <property type="entry name" value="WYL"/>
    <property type="match status" value="1"/>
</dbReference>
<dbReference type="SUPFAM" id="SSF46785">
    <property type="entry name" value="Winged helix' DNA-binding domain"/>
    <property type="match status" value="1"/>
</dbReference>
<feature type="domain" description="WYL" evidence="1">
    <location>
        <begin position="144"/>
        <end position="213"/>
    </location>
</feature>
<dbReference type="InterPro" id="IPR057727">
    <property type="entry name" value="WCX_dom"/>
</dbReference>
<name>A0A6L5X0H1_9FIRM</name>
<proteinExistence type="predicted"/>
<dbReference type="AlphaFoldDB" id="A0A6L5X0H1"/>
<dbReference type="PANTHER" id="PTHR34580:SF1">
    <property type="entry name" value="PROTEIN PAFC"/>
    <property type="match status" value="1"/>
</dbReference>
<evidence type="ECO:0000313" key="3">
    <source>
        <dbReference type="EMBL" id="MSS13841.1"/>
    </source>
</evidence>
<organism evidence="3 4">
    <name type="scientific">Porcincola intestinalis</name>
    <dbReference type="NCBI Taxonomy" id="2606632"/>
    <lineage>
        <taxon>Bacteria</taxon>
        <taxon>Bacillati</taxon>
        <taxon>Bacillota</taxon>
        <taxon>Clostridia</taxon>
        <taxon>Lachnospirales</taxon>
        <taxon>Lachnospiraceae</taxon>
        <taxon>Porcincola</taxon>
    </lineage>
</organism>
<evidence type="ECO:0000259" key="1">
    <source>
        <dbReference type="Pfam" id="PF13280"/>
    </source>
</evidence>
<protein>
    <submittedName>
        <fullName evidence="3">WYL domain-containing protein</fullName>
    </submittedName>
</protein>
<reference evidence="3 4" key="1">
    <citation type="submission" date="2019-08" db="EMBL/GenBank/DDBJ databases">
        <title>In-depth cultivation of the pig gut microbiome towards novel bacterial diversity and tailored functional studies.</title>
        <authorList>
            <person name="Wylensek D."/>
            <person name="Hitch T.C.A."/>
            <person name="Clavel T."/>
        </authorList>
    </citation>
    <scope>NUCLEOTIDE SEQUENCE [LARGE SCALE GENOMIC DNA]</scope>
    <source>
        <strain evidence="3 4">Oil+RF-744-WCA-WT-11</strain>
    </source>
</reference>
<gene>
    <name evidence="3" type="ORF">FYJ35_02085</name>
</gene>
<evidence type="ECO:0000313" key="4">
    <source>
        <dbReference type="Proteomes" id="UP000481852"/>
    </source>
</evidence>
<comment type="caution">
    <text evidence="3">The sequence shown here is derived from an EMBL/GenBank/DDBJ whole genome shotgun (WGS) entry which is preliminary data.</text>
</comment>
<accession>A0A6L5X0H1</accession>
<feature type="domain" description="WCX" evidence="2">
    <location>
        <begin position="248"/>
        <end position="320"/>
    </location>
</feature>
<evidence type="ECO:0000259" key="2">
    <source>
        <dbReference type="Pfam" id="PF25583"/>
    </source>
</evidence>